<feature type="transmembrane region" description="Helical" evidence="2">
    <location>
        <begin position="142"/>
        <end position="165"/>
    </location>
</feature>
<feature type="transmembrane region" description="Helical" evidence="2">
    <location>
        <begin position="58"/>
        <end position="77"/>
    </location>
</feature>
<evidence type="ECO:0000313" key="3">
    <source>
        <dbReference type="EMBL" id="VDN34111.1"/>
    </source>
</evidence>
<evidence type="ECO:0008006" key="5">
    <source>
        <dbReference type="Google" id="ProtNLM"/>
    </source>
</evidence>
<protein>
    <recommendedName>
        <fullName evidence="5">Major facilitator superfamily (MFS) profile domain-containing protein</fullName>
    </recommendedName>
</protein>
<feature type="transmembrane region" description="Helical" evidence="2">
    <location>
        <begin position="186"/>
        <end position="211"/>
    </location>
</feature>
<dbReference type="OrthoDB" id="5062115at2759"/>
<proteinExistence type="predicted"/>
<dbReference type="GO" id="GO:0016020">
    <property type="term" value="C:membrane"/>
    <property type="evidence" value="ECO:0007669"/>
    <property type="project" value="InterPro"/>
</dbReference>
<gene>
    <name evidence="3" type="ORF">DILT_LOCUS16425</name>
</gene>
<keyword evidence="2" id="KW-1133">Transmembrane helix</keyword>
<dbReference type="InterPro" id="IPR036259">
    <property type="entry name" value="MFS_trans_sf"/>
</dbReference>
<dbReference type="PANTHER" id="PTHR11388:SF100">
    <property type="entry name" value="SOLUTE CARRIER ORGANIC ANION TRANSPORTER FAMILY MEMBER 4A1"/>
    <property type="match status" value="1"/>
</dbReference>
<accession>A0A3P7NV28</accession>
<sequence length="305" mass="32686">MVISGYLSSIITTLERRFDLTSRQVGYLYSSLEVTAVLSTAGFSFLDGRKHNRPRIIGICGFILGFGFLLFALPHWLSGAYRPTADSSGVERSALCDRRLNLSDLLSSGGSLPPAFSSQRLCAESETTLKFGDNSISTDYTVALPLFCLAMSLVGLGTSPLHVLAPTFLWDNLSERHFSNAFSTTGLFYSAAALGPACGFIAGAAFLQVYIDHPTRPPSSLTTYNAAWLGAWWMGMLVFGGLAFITSSPAVAFPRRLPAQPCTPPLLDSSTETTLVGRSFGSLVNPRICGVSTTIPAPLPQLPLN</sequence>
<dbReference type="EMBL" id="UYRU01084762">
    <property type="protein sequence ID" value="VDN34111.1"/>
    <property type="molecule type" value="Genomic_DNA"/>
</dbReference>
<keyword evidence="1" id="KW-1015">Disulfide bond</keyword>
<name>A0A3P7NV28_DIBLA</name>
<keyword evidence="2" id="KW-0472">Membrane</keyword>
<dbReference type="SUPFAM" id="SSF103473">
    <property type="entry name" value="MFS general substrate transporter"/>
    <property type="match status" value="1"/>
</dbReference>
<dbReference type="InterPro" id="IPR004156">
    <property type="entry name" value="OATP"/>
</dbReference>
<dbReference type="AlphaFoldDB" id="A0A3P7NV28"/>
<keyword evidence="4" id="KW-1185">Reference proteome</keyword>
<evidence type="ECO:0000313" key="4">
    <source>
        <dbReference type="Proteomes" id="UP000281553"/>
    </source>
</evidence>
<evidence type="ECO:0000256" key="1">
    <source>
        <dbReference type="ARBA" id="ARBA00023157"/>
    </source>
</evidence>
<dbReference type="Proteomes" id="UP000281553">
    <property type="component" value="Unassembled WGS sequence"/>
</dbReference>
<dbReference type="PANTHER" id="PTHR11388">
    <property type="entry name" value="ORGANIC ANION TRANSPORTER"/>
    <property type="match status" value="1"/>
</dbReference>
<reference evidence="3 4" key="1">
    <citation type="submission" date="2018-11" db="EMBL/GenBank/DDBJ databases">
        <authorList>
            <consortium name="Pathogen Informatics"/>
        </authorList>
    </citation>
    <scope>NUCLEOTIDE SEQUENCE [LARGE SCALE GENOMIC DNA]</scope>
</reference>
<organism evidence="3 4">
    <name type="scientific">Dibothriocephalus latus</name>
    <name type="common">Fish tapeworm</name>
    <name type="synonym">Diphyllobothrium latum</name>
    <dbReference type="NCBI Taxonomy" id="60516"/>
    <lineage>
        <taxon>Eukaryota</taxon>
        <taxon>Metazoa</taxon>
        <taxon>Spiralia</taxon>
        <taxon>Lophotrochozoa</taxon>
        <taxon>Platyhelminthes</taxon>
        <taxon>Cestoda</taxon>
        <taxon>Eucestoda</taxon>
        <taxon>Diphyllobothriidea</taxon>
        <taxon>Diphyllobothriidae</taxon>
        <taxon>Dibothriocephalus</taxon>
    </lineage>
</organism>
<evidence type="ECO:0000256" key="2">
    <source>
        <dbReference type="SAM" id="Phobius"/>
    </source>
</evidence>
<keyword evidence="2" id="KW-0812">Transmembrane</keyword>
<feature type="transmembrane region" description="Helical" evidence="2">
    <location>
        <begin position="231"/>
        <end position="253"/>
    </location>
</feature>
<dbReference type="Gene3D" id="1.20.1250.20">
    <property type="entry name" value="MFS general substrate transporter like domains"/>
    <property type="match status" value="1"/>
</dbReference>
<dbReference type="GO" id="GO:0055085">
    <property type="term" value="P:transmembrane transport"/>
    <property type="evidence" value="ECO:0007669"/>
    <property type="project" value="InterPro"/>
</dbReference>
<dbReference type="Pfam" id="PF03137">
    <property type="entry name" value="OATP"/>
    <property type="match status" value="1"/>
</dbReference>